<dbReference type="PANTHER" id="PTHR43630:SF2">
    <property type="entry name" value="GLYCOSYLTRANSFERASE"/>
    <property type="match status" value="1"/>
</dbReference>
<dbReference type="SUPFAM" id="SSF53448">
    <property type="entry name" value="Nucleotide-diphospho-sugar transferases"/>
    <property type="match status" value="1"/>
</dbReference>
<dbReference type="PANTHER" id="PTHR43630">
    <property type="entry name" value="POLY-BETA-1,6-N-ACETYL-D-GLUCOSAMINE SYNTHASE"/>
    <property type="match status" value="1"/>
</dbReference>
<name>A0A0G0XE10_9BACT</name>
<keyword evidence="2" id="KW-0808">Transferase</keyword>
<evidence type="ECO:0000259" key="1">
    <source>
        <dbReference type="Pfam" id="PF00535"/>
    </source>
</evidence>
<reference evidence="2 3" key="1">
    <citation type="journal article" date="2015" name="Nature">
        <title>rRNA introns, odd ribosomes, and small enigmatic genomes across a large radiation of phyla.</title>
        <authorList>
            <person name="Brown C.T."/>
            <person name="Hug L.A."/>
            <person name="Thomas B.C."/>
            <person name="Sharon I."/>
            <person name="Castelle C.J."/>
            <person name="Singh A."/>
            <person name="Wilkins M.J."/>
            <person name="Williams K.H."/>
            <person name="Banfield J.F."/>
        </authorList>
    </citation>
    <scope>NUCLEOTIDE SEQUENCE [LARGE SCALE GENOMIC DNA]</scope>
</reference>
<evidence type="ECO:0000313" key="3">
    <source>
        <dbReference type="Proteomes" id="UP000033858"/>
    </source>
</evidence>
<dbReference type="Gene3D" id="3.90.550.10">
    <property type="entry name" value="Spore Coat Polysaccharide Biosynthesis Protein SpsA, Chain A"/>
    <property type="match status" value="1"/>
</dbReference>
<proteinExistence type="predicted"/>
<feature type="domain" description="Glycosyltransferase 2-like" evidence="1">
    <location>
        <begin position="13"/>
        <end position="110"/>
    </location>
</feature>
<accession>A0A0G0XE10</accession>
<dbReference type="CDD" id="cd02511">
    <property type="entry name" value="Beta4Glucosyltransferase"/>
    <property type="match status" value="1"/>
</dbReference>
<dbReference type="AlphaFoldDB" id="A0A0G0XE10"/>
<dbReference type="Proteomes" id="UP000033858">
    <property type="component" value="Unassembled WGS sequence"/>
</dbReference>
<gene>
    <name evidence="2" type="ORF">UU32_C0025G0015</name>
</gene>
<dbReference type="GO" id="GO:0016740">
    <property type="term" value="F:transferase activity"/>
    <property type="evidence" value="ECO:0007669"/>
    <property type="project" value="UniProtKB-KW"/>
</dbReference>
<organism evidence="2 3">
    <name type="scientific">Candidatus Woesebacteria bacterium GW2011_GWB1_41_10</name>
    <dbReference type="NCBI Taxonomy" id="1618577"/>
    <lineage>
        <taxon>Bacteria</taxon>
        <taxon>Candidatus Woeseibacteriota</taxon>
    </lineage>
</organism>
<dbReference type="InterPro" id="IPR001173">
    <property type="entry name" value="Glyco_trans_2-like"/>
</dbReference>
<feature type="non-terminal residue" evidence="2">
    <location>
        <position position="215"/>
    </location>
</feature>
<sequence length="215" mass="24861">MGEKITAIVLVGGNPNKKLLEKCLDSLSWADEIVKVDTKGIKGGFSDWRNEGFKGATNEWILYVDADEEVSQNLKDEILALITDHKSLITCYAIPRRNFIFGKEFKHGGQWPDYVKRLFLKSKFKGWKGELHEEPIFDGEMGHLKNPLIHHKDITISEMVEKTNQWSEIEAKLMFEAGHPKMNFFRFFTAGLREFWLRMIKQMAFLDGKEGTIYA</sequence>
<dbReference type="EMBL" id="LCAE01000025">
    <property type="protein sequence ID" value="KKR85992.1"/>
    <property type="molecule type" value="Genomic_DNA"/>
</dbReference>
<dbReference type="InterPro" id="IPR029044">
    <property type="entry name" value="Nucleotide-diphossugar_trans"/>
</dbReference>
<dbReference type="Pfam" id="PF00535">
    <property type="entry name" value="Glycos_transf_2"/>
    <property type="match status" value="1"/>
</dbReference>
<protein>
    <submittedName>
        <fullName evidence="2">Glycosyltransferase, group 2 family protein</fullName>
    </submittedName>
</protein>
<evidence type="ECO:0000313" key="2">
    <source>
        <dbReference type="EMBL" id="KKR85992.1"/>
    </source>
</evidence>
<comment type="caution">
    <text evidence="2">The sequence shown here is derived from an EMBL/GenBank/DDBJ whole genome shotgun (WGS) entry which is preliminary data.</text>
</comment>